<protein>
    <submittedName>
        <fullName evidence="3">VanZ family protein</fullName>
    </submittedName>
</protein>
<evidence type="ECO:0000313" key="3">
    <source>
        <dbReference type="EMBL" id="MDW8802198.1"/>
    </source>
</evidence>
<dbReference type="Pfam" id="PF04892">
    <property type="entry name" value="VanZ"/>
    <property type="match status" value="1"/>
</dbReference>
<accession>A0ABU4JVM4</accession>
<proteinExistence type="predicted"/>
<dbReference type="EMBL" id="JARUJP010000017">
    <property type="protein sequence ID" value="MDW8802198.1"/>
    <property type="molecule type" value="Genomic_DNA"/>
</dbReference>
<keyword evidence="1" id="KW-0812">Transmembrane</keyword>
<dbReference type="PANTHER" id="PTHR28008">
    <property type="entry name" value="DOMAIN PROTEIN, PUTATIVE (AFU_ORTHOLOGUE AFUA_3G10980)-RELATED"/>
    <property type="match status" value="1"/>
</dbReference>
<feature type="transmembrane region" description="Helical" evidence="1">
    <location>
        <begin position="171"/>
        <end position="191"/>
    </location>
</feature>
<dbReference type="NCBIfam" id="NF037970">
    <property type="entry name" value="vanZ_1"/>
    <property type="match status" value="1"/>
</dbReference>
<dbReference type="RefSeq" id="WP_318798535.1">
    <property type="nucleotide sequence ID" value="NZ_JARUJP010000017.1"/>
</dbReference>
<keyword evidence="1" id="KW-1133">Transmembrane helix</keyword>
<evidence type="ECO:0000259" key="2">
    <source>
        <dbReference type="Pfam" id="PF04892"/>
    </source>
</evidence>
<name>A0ABU4JVM4_9CLOT</name>
<dbReference type="Proteomes" id="UP001281656">
    <property type="component" value="Unassembled WGS sequence"/>
</dbReference>
<feature type="transmembrane region" description="Helical" evidence="1">
    <location>
        <begin position="7"/>
        <end position="25"/>
    </location>
</feature>
<dbReference type="PIRSF" id="PIRSF019083">
    <property type="entry name" value="UCP019083_VanZ"/>
    <property type="match status" value="1"/>
</dbReference>
<reference evidence="3 4" key="1">
    <citation type="submission" date="2023-04" db="EMBL/GenBank/DDBJ databases">
        <title>Clostridium tannerae sp. nov., isolated from the fecal material of an alpaca.</title>
        <authorList>
            <person name="Miller S."/>
            <person name="Hendry M."/>
            <person name="King J."/>
            <person name="Sankaranarayanan K."/>
            <person name="Lawson P.A."/>
        </authorList>
    </citation>
    <scope>NUCLEOTIDE SEQUENCE [LARGE SCALE GENOMIC DNA]</scope>
    <source>
        <strain evidence="3 4">A1-XYC3</strain>
    </source>
</reference>
<gene>
    <name evidence="3" type="ORF">P8V03_13670</name>
</gene>
<keyword evidence="4" id="KW-1185">Reference proteome</keyword>
<comment type="caution">
    <text evidence="3">The sequence shown here is derived from an EMBL/GenBank/DDBJ whole genome shotgun (WGS) entry which is preliminary data.</text>
</comment>
<evidence type="ECO:0000256" key="1">
    <source>
        <dbReference type="SAM" id="Phobius"/>
    </source>
</evidence>
<organism evidence="3 4">
    <name type="scientific">Clostridium tanneri</name>
    <dbReference type="NCBI Taxonomy" id="3037988"/>
    <lineage>
        <taxon>Bacteria</taxon>
        <taxon>Bacillati</taxon>
        <taxon>Bacillota</taxon>
        <taxon>Clostridia</taxon>
        <taxon>Eubacteriales</taxon>
        <taxon>Clostridiaceae</taxon>
        <taxon>Clostridium</taxon>
    </lineage>
</organism>
<feature type="transmembrane region" description="Helical" evidence="1">
    <location>
        <begin position="138"/>
        <end position="159"/>
    </location>
</feature>
<keyword evidence="1" id="KW-0472">Membrane</keyword>
<feature type="domain" description="VanZ-like" evidence="2">
    <location>
        <begin position="13"/>
        <end position="186"/>
    </location>
</feature>
<dbReference type="PANTHER" id="PTHR28008:SF1">
    <property type="entry name" value="DOMAIN PROTEIN, PUTATIVE (AFU_ORTHOLOGUE AFUA_3G10980)-RELATED"/>
    <property type="match status" value="1"/>
</dbReference>
<dbReference type="InterPro" id="IPR006976">
    <property type="entry name" value="VanZ-like"/>
</dbReference>
<dbReference type="InterPro" id="IPR016747">
    <property type="entry name" value="Phosphotransbutyrylase"/>
</dbReference>
<feature type="transmembrane region" description="Helical" evidence="1">
    <location>
        <begin position="114"/>
        <end position="131"/>
    </location>
</feature>
<sequence>MDNRLKFKKAIAIVLCLIWMWVIFYNSSNTGKVSNDRSYAVESYLKKQYNRAKELLNAFDKEKTINSVNDSQHKNQDKKVSSDYKQKTSIVNNGIKQQANKKDINVLIRKNAHAFEYLILSLLIGNLLFIFDFKGRKAIIYILFICLFYSVTDEFHQLFVPGRTSSVVDVLIDFLGAVIGTTLFYLGYYFLNKHLNKLYNPLKEKSS</sequence>
<evidence type="ECO:0000313" key="4">
    <source>
        <dbReference type="Proteomes" id="UP001281656"/>
    </source>
</evidence>